<dbReference type="Proteomes" id="UP000214365">
    <property type="component" value="Unassembled WGS sequence"/>
</dbReference>
<dbReference type="InterPro" id="IPR001509">
    <property type="entry name" value="Epimerase_deHydtase"/>
</dbReference>
<gene>
    <name evidence="2" type="ORF">UA08_01113</name>
</gene>
<accession>A0A225B8Y6</accession>
<dbReference type="PANTHER" id="PTHR48079">
    <property type="entry name" value="PROTEIN YEEZ"/>
    <property type="match status" value="1"/>
</dbReference>
<proteinExistence type="predicted"/>
<dbReference type="InterPro" id="IPR036291">
    <property type="entry name" value="NAD(P)-bd_dom_sf"/>
</dbReference>
<dbReference type="RefSeq" id="XP_020123977.1">
    <property type="nucleotide sequence ID" value="XM_020259865.1"/>
</dbReference>
<dbReference type="STRING" id="1441469.A0A225B8Y6"/>
<sequence>MGKNILITGAAGYIGGSVLADFISRTSGPIKAARLSAAVRSDEQVQSLSKLGVNVIQVDLGDETAVKEVVISNKIDIVVHTATAIDGHAVSALIKALGQRRQLSGEETYYIHSSIASVFAEENGWPYGEIRDSDPIYEKEKELGDAHIIRKVNILVTELAREQGVTSMIIPVPQVYGRGTGEWRKLSVSIPASIRASIKHKVVYQFDTDGHPPSVHISDLVVFYALLTENILQKKPIPRGEKGYYFAIGHRTHWWEFMQRLAECLHARGLVRKPRAETWPSDEVAADYLGFPRLYVRAMGTSSGDLVPVNAYQLGWQPEWDEKRFIESVDDEVQAVLELDTVKSTLFDTVLSKE</sequence>
<reference evidence="2 3" key="1">
    <citation type="submission" date="2015-06" db="EMBL/GenBank/DDBJ databases">
        <title>Talaromyces atroroseus IBT 11181 draft genome.</title>
        <authorList>
            <person name="Rasmussen K.B."/>
            <person name="Rasmussen S."/>
            <person name="Petersen B."/>
            <person name="Sicheritz-Ponten T."/>
            <person name="Mortensen U.H."/>
            <person name="Thrane U."/>
        </authorList>
    </citation>
    <scope>NUCLEOTIDE SEQUENCE [LARGE SCALE GENOMIC DNA]</scope>
    <source>
        <strain evidence="2 3">IBT 11181</strain>
    </source>
</reference>
<keyword evidence="3" id="KW-1185">Reference proteome</keyword>
<feature type="domain" description="NAD-dependent epimerase/dehydratase" evidence="1">
    <location>
        <begin position="5"/>
        <end position="230"/>
    </location>
</feature>
<dbReference type="OrthoDB" id="10262413at2759"/>
<evidence type="ECO:0000313" key="3">
    <source>
        <dbReference type="Proteomes" id="UP000214365"/>
    </source>
</evidence>
<dbReference type="Pfam" id="PF01370">
    <property type="entry name" value="Epimerase"/>
    <property type="match status" value="1"/>
</dbReference>
<evidence type="ECO:0000259" key="1">
    <source>
        <dbReference type="Pfam" id="PF01370"/>
    </source>
</evidence>
<evidence type="ECO:0000313" key="2">
    <source>
        <dbReference type="EMBL" id="OKL63856.1"/>
    </source>
</evidence>
<dbReference type="Gene3D" id="3.40.50.720">
    <property type="entry name" value="NAD(P)-binding Rossmann-like Domain"/>
    <property type="match status" value="1"/>
</dbReference>
<comment type="caution">
    <text evidence="2">The sequence shown here is derived from an EMBL/GenBank/DDBJ whole genome shotgun (WGS) entry which is preliminary data.</text>
</comment>
<dbReference type="AlphaFoldDB" id="A0A225B8Y6"/>
<dbReference type="SUPFAM" id="SSF51735">
    <property type="entry name" value="NAD(P)-binding Rossmann-fold domains"/>
    <property type="match status" value="1"/>
</dbReference>
<dbReference type="GO" id="GO:0004029">
    <property type="term" value="F:aldehyde dehydrogenase (NAD+) activity"/>
    <property type="evidence" value="ECO:0007669"/>
    <property type="project" value="TreeGrafter"/>
</dbReference>
<dbReference type="GeneID" id="31000868"/>
<organism evidence="2 3">
    <name type="scientific">Talaromyces atroroseus</name>
    <dbReference type="NCBI Taxonomy" id="1441469"/>
    <lineage>
        <taxon>Eukaryota</taxon>
        <taxon>Fungi</taxon>
        <taxon>Dikarya</taxon>
        <taxon>Ascomycota</taxon>
        <taxon>Pezizomycotina</taxon>
        <taxon>Eurotiomycetes</taxon>
        <taxon>Eurotiomycetidae</taxon>
        <taxon>Eurotiales</taxon>
        <taxon>Trichocomaceae</taxon>
        <taxon>Talaromyces</taxon>
        <taxon>Talaromyces sect. Trachyspermi</taxon>
    </lineage>
</organism>
<name>A0A225B8Y6_TALAT</name>
<dbReference type="InterPro" id="IPR051783">
    <property type="entry name" value="NAD(P)-dependent_oxidoreduct"/>
</dbReference>
<dbReference type="GO" id="GO:0005737">
    <property type="term" value="C:cytoplasm"/>
    <property type="evidence" value="ECO:0007669"/>
    <property type="project" value="TreeGrafter"/>
</dbReference>
<protein>
    <recommendedName>
        <fullName evidence="1">NAD-dependent epimerase/dehydratase domain-containing protein</fullName>
    </recommendedName>
</protein>
<dbReference type="EMBL" id="LFMY01000001">
    <property type="protein sequence ID" value="OKL63856.1"/>
    <property type="molecule type" value="Genomic_DNA"/>
</dbReference>
<dbReference type="PANTHER" id="PTHR48079:SF6">
    <property type="entry name" value="NAD(P)-BINDING DOMAIN-CONTAINING PROTEIN-RELATED"/>
    <property type="match status" value="1"/>
</dbReference>